<organism evidence="3 4">
    <name type="scientific">Cryptococcus amylolentus CBS 6273</name>
    <dbReference type="NCBI Taxonomy" id="1296118"/>
    <lineage>
        <taxon>Eukaryota</taxon>
        <taxon>Fungi</taxon>
        <taxon>Dikarya</taxon>
        <taxon>Basidiomycota</taxon>
        <taxon>Agaricomycotina</taxon>
        <taxon>Tremellomycetes</taxon>
        <taxon>Tremellales</taxon>
        <taxon>Cryptococcaceae</taxon>
        <taxon>Cryptococcus</taxon>
    </lineage>
</organism>
<sequence length="219" mass="23301">MEGWVKPGNPLGLIRRKVVRDLLLMVLLVGWWVVMQGDMKRYRPIGLLFLPYVLVRWRWCTAPYGSRVFGVAPADASAPADAASADSAHADASAPDNAASADSAHADASAPNDAASADSAHVDASAPADAAPDPAPAQVPPEIKALMDSKDALLNSKDALLDSKDALLASQAEIISQLREELKAAKLRDEQEASTAPPSFAYWDLPFYSDIVSQVIGRV</sequence>
<keyword evidence="2" id="KW-0472">Membrane</keyword>
<evidence type="ECO:0000313" key="4">
    <source>
        <dbReference type="Proteomes" id="UP000095149"/>
    </source>
</evidence>
<reference evidence="3 4" key="1">
    <citation type="submission" date="2016-06" db="EMBL/GenBank/DDBJ databases">
        <title>Evolution of pathogenesis and genome organization in the Tremellales.</title>
        <authorList>
            <person name="Cuomo C."/>
            <person name="Litvintseva A."/>
            <person name="Heitman J."/>
            <person name="Chen Y."/>
            <person name="Sun S."/>
            <person name="Springer D."/>
            <person name="Dromer F."/>
            <person name="Young S."/>
            <person name="Zeng Q."/>
            <person name="Chapman S."/>
            <person name="Gujja S."/>
            <person name="Saif S."/>
            <person name="Birren B."/>
        </authorList>
    </citation>
    <scope>NUCLEOTIDE SEQUENCE [LARGE SCALE GENOMIC DNA]</scope>
    <source>
        <strain evidence="3 4">CBS 6273</strain>
    </source>
</reference>
<gene>
    <name evidence="3" type="ORF">I350_02542</name>
</gene>
<keyword evidence="2" id="KW-0812">Transmembrane</keyword>
<dbReference type="EMBL" id="MEKH01000003">
    <property type="protein sequence ID" value="ODO10313.1"/>
    <property type="molecule type" value="Genomic_DNA"/>
</dbReference>
<dbReference type="AlphaFoldDB" id="A0A1E3KBR5"/>
<evidence type="ECO:0000313" key="3">
    <source>
        <dbReference type="EMBL" id="ODO10313.1"/>
    </source>
</evidence>
<evidence type="ECO:0000256" key="2">
    <source>
        <dbReference type="SAM" id="Phobius"/>
    </source>
</evidence>
<comment type="caution">
    <text evidence="3">The sequence shown here is derived from an EMBL/GenBank/DDBJ whole genome shotgun (WGS) entry which is preliminary data.</text>
</comment>
<dbReference type="OrthoDB" id="10642680at2759"/>
<feature type="region of interest" description="Disordered" evidence="1">
    <location>
        <begin position="82"/>
        <end position="140"/>
    </location>
</feature>
<protein>
    <submittedName>
        <fullName evidence="3">Uncharacterized protein</fullName>
    </submittedName>
</protein>
<feature type="compositionally biased region" description="Low complexity" evidence="1">
    <location>
        <begin position="82"/>
        <end position="132"/>
    </location>
</feature>
<feature type="transmembrane region" description="Helical" evidence="2">
    <location>
        <begin position="18"/>
        <end position="35"/>
    </location>
</feature>
<proteinExistence type="predicted"/>
<keyword evidence="2" id="KW-1133">Transmembrane helix</keyword>
<accession>A0A1E3KBR5</accession>
<name>A0A1E3KBR5_9TREE</name>
<dbReference type="Proteomes" id="UP000095149">
    <property type="component" value="Unassembled WGS sequence"/>
</dbReference>
<evidence type="ECO:0000256" key="1">
    <source>
        <dbReference type="SAM" id="MobiDB-lite"/>
    </source>
</evidence>